<feature type="compositionally biased region" description="Polar residues" evidence="5">
    <location>
        <begin position="149"/>
        <end position="160"/>
    </location>
</feature>
<keyword evidence="4 6" id="KW-0472">Membrane</keyword>
<dbReference type="Proteomes" id="UP001152885">
    <property type="component" value="Unassembled WGS sequence"/>
</dbReference>
<feature type="transmembrane region" description="Helical" evidence="6">
    <location>
        <begin position="404"/>
        <end position="426"/>
    </location>
</feature>
<dbReference type="GO" id="GO:0016020">
    <property type="term" value="C:membrane"/>
    <property type="evidence" value="ECO:0007669"/>
    <property type="project" value="UniProtKB-SubCell"/>
</dbReference>
<dbReference type="Gene3D" id="1.20.1510.10">
    <property type="entry name" value="Cation efflux protein transmembrane domain"/>
    <property type="match status" value="1"/>
</dbReference>
<feature type="region of interest" description="Disordered" evidence="5">
    <location>
        <begin position="38"/>
        <end position="61"/>
    </location>
</feature>
<feature type="compositionally biased region" description="Polar residues" evidence="5">
    <location>
        <begin position="78"/>
        <end position="98"/>
    </location>
</feature>
<dbReference type="OrthoDB" id="5382797at2759"/>
<dbReference type="EMBL" id="CANTUO010000004">
    <property type="protein sequence ID" value="CAI5759269.1"/>
    <property type="molecule type" value="Genomic_DNA"/>
</dbReference>
<organism evidence="7 8">
    <name type="scientific">Candida verbasci</name>
    <dbReference type="NCBI Taxonomy" id="1227364"/>
    <lineage>
        <taxon>Eukaryota</taxon>
        <taxon>Fungi</taxon>
        <taxon>Dikarya</taxon>
        <taxon>Ascomycota</taxon>
        <taxon>Saccharomycotina</taxon>
        <taxon>Pichiomycetes</taxon>
        <taxon>Debaryomycetaceae</taxon>
        <taxon>Candida/Lodderomyces clade</taxon>
        <taxon>Candida</taxon>
    </lineage>
</organism>
<feature type="compositionally biased region" description="Basic residues" evidence="5">
    <location>
        <begin position="181"/>
        <end position="191"/>
    </location>
</feature>
<accession>A0A9W4XBA9</accession>
<keyword evidence="2 6" id="KW-0812">Transmembrane</keyword>
<feature type="transmembrane region" description="Helical" evidence="6">
    <location>
        <begin position="309"/>
        <end position="330"/>
    </location>
</feature>
<feature type="transmembrane region" description="Helical" evidence="6">
    <location>
        <begin position="351"/>
        <end position="373"/>
    </location>
</feature>
<reference evidence="7" key="1">
    <citation type="submission" date="2022-12" db="EMBL/GenBank/DDBJ databases">
        <authorList>
            <person name="Brejova B."/>
        </authorList>
    </citation>
    <scope>NUCLEOTIDE SEQUENCE</scope>
</reference>
<comment type="caution">
    <text evidence="7">The sequence shown here is derived from an EMBL/GenBank/DDBJ whole genome shotgun (WGS) entry which is preliminary data.</text>
</comment>
<evidence type="ECO:0000256" key="5">
    <source>
        <dbReference type="SAM" id="MobiDB-lite"/>
    </source>
</evidence>
<feature type="region of interest" description="Disordered" evidence="5">
    <location>
        <begin position="78"/>
        <end position="119"/>
    </location>
</feature>
<dbReference type="AlphaFoldDB" id="A0A9W4XBA9"/>
<evidence type="ECO:0000256" key="1">
    <source>
        <dbReference type="ARBA" id="ARBA00004141"/>
    </source>
</evidence>
<protein>
    <recommendedName>
        <fullName evidence="9">Protein ZRG17</fullName>
    </recommendedName>
</protein>
<sequence>MNDKTTIYGPKLIPEIMENGVSDTYPLGMSNFEEHAIQEEEEVEEEEEEGEDDEAVSNNVGNKADLGFLVSANFSSDSLNDSSPQFDYNNTFSSPRRYSNSSLNNSPVIPPPNNNRRQRPLSAFLMDSNNLISEDGIAFNNTARSRDSLNFGSKLNYTPTQLPPISPRPPSPTRSTSPSRINKHYRSKSPVKRSMSPKKESPFNFRPQEVGQNNNLQVKHTHRKGHKYKHSSVSMNMFQEPPIAIDDLFKNQNLNLITNSYPIPKFNEILLSINQNQRLRLSWSFLHLSISVLIFVIGFKFGLSSLSTLAHLVFYDSLGSILIVIVDIMTNFEVWNSSSLAYPFGLGRIEVLVGFALSASLIMVGFDLFSHFIEEFIILWVANEEHEHASSHHVHVKPNQESNWVIYESILLITMIVSLISSKFILAYDRINEIINTQTNKTSNYGLIDKDLKNQETSPIIKLIKLWQNNPTHFITLSYTVYLIFSPLIPQSLTSDLAIDLNEIATIIVATMLCFNGWNLVRALGGILLCSFPYSNYQYYLLKSRIIDLITNQEWFKKTYQIEQFYITKFNYKVYVIGMKIIMKGSDSEEEIRVRFEVNRIIKKEIDQLDSDKSIIETTIDIDRF</sequence>
<dbReference type="InterPro" id="IPR027469">
    <property type="entry name" value="Cation_efflux_TMD_sf"/>
</dbReference>
<feature type="compositionally biased region" description="Pro residues" evidence="5">
    <location>
        <begin position="161"/>
        <end position="172"/>
    </location>
</feature>
<evidence type="ECO:0000313" key="7">
    <source>
        <dbReference type="EMBL" id="CAI5759269.1"/>
    </source>
</evidence>
<evidence type="ECO:0000256" key="6">
    <source>
        <dbReference type="SAM" id="Phobius"/>
    </source>
</evidence>
<keyword evidence="8" id="KW-1185">Reference proteome</keyword>
<evidence type="ECO:0000256" key="2">
    <source>
        <dbReference type="ARBA" id="ARBA00022692"/>
    </source>
</evidence>
<feature type="transmembrane region" description="Helical" evidence="6">
    <location>
        <begin position="285"/>
        <end position="303"/>
    </location>
</feature>
<evidence type="ECO:0008006" key="9">
    <source>
        <dbReference type="Google" id="ProtNLM"/>
    </source>
</evidence>
<proteinExistence type="predicted"/>
<comment type="subcellular location">
    <subcellularLocation>
        <location evidence="1">Membrane</location>
        <topology evidence="1">Multi-pass membrane protein</topology>
    </subcellularLocation>
</comment>
<feature type="region of interest" description="Disordered" evidence="5">
    <location>
        <begin position="149"/>
        <end position="209"/>
    </location>
</feature>
<keyword evidence="3 6" id="KW-1133">Transmembrane helix</keyword>
<gene>
    <name evidence="7" type="ORF">CANVERA_P3779</name>
</gene>
<name>A0A9W4XBA9_9ASCO</name>
<evidence type="ECO:0000313" key="8">
    <source>
        <dbReference type="Proteomes" id="UP001152885"/>
    </source>
</evidence>
<evidence type="ECO:0000256" key="3">
    <source>
        <dbReference type="ARBA" id="ARBA00022989"/>
    </source>
</evidence>
<feature type="compositionally biased region" description="Acidic residues" evidence="5">
    <location>
        <begin position="39"/>
        <end position="55"/>
    </location>
</feature>
<evidence type="ECO:0000256" key="4">
    <source>
        <dbReference type="ARBA" id="ARBA00023136"/>
    </source>
</evidence>